<organism evidence="3 4">
    <name type="scientific">Rhizophagus irregularis</name>
    <dbReference type="NCBI Taxonomy" id="588596"/>
    <lineage>
        <taxon>Eukaryota</taxon>
        <taxon>Fungi</taxon>
        <taxon>Fungi incertae sedis</taxon>
        <taxon>Mucoromycota</taxon>
        <taxon>Glomeromycotina</taxon>
        <taxon>Glomeromycetes</taxon>
        <taxon>Glomerales</taxon>
        <taxon>Glomeraceae</taxon>
        <taxon>Rhizophagus</taxon>
    </lineage>
</organism>
<dbReference type="GO" id="GO:0046872">
    <property type="term" value="F:metal ion binding"/>
    <property type="evidence" value="ECO:0007669"/>
    <property type="project" value="UniProtKB-KW"/>
</dbReference>
<dbReference type="Pfam" id="PF13359">
    <property type="entry name" value="DDE_Tnp_4"/>
    <property type="match status" value="1"/>
</dbReference>
<sequence>MTYYISKSTVFSIIVYLSFKDIGGFSNIIGTIDGWPELDYLLGDLAYLLSNFLIKPFTNTQNNLQIQFNITHFLHHCIVMENAFGRLKNRFNCLKELNIGKISTAVCLTECCIILHNFLESNNDNCNDNNNSNNSDDSDYDNDYNYILKRAGEMKKILLYYKTKN</sequence>
<dbReference type="AlphaFoldDB" id="A0A2I1EMR2"/>
<keyword evidence="2" id="KW-0479">Metal-binding</keyword>
<evidence type="ECO:0000256" key="1">
    <source>
        <dbReference type="ARBA" id="ARBA00001968"/>
    </source>
</evidence>
<reference evidence="3 4" key="1">
    <citation type="submission" date="2016-04" db="EMBL/GenBank/DDBJ databases">
        <title>Genome analyses suggest a sexual origin of heterokaryosis in a supposedly ancient asexual fungus.</title>
        <authorList>
            <person name="Ropars J."/>
            <person name="Sedzielewska K."/>
            <person name="Noel J."/>
            <person name="Charron P."/>
            <person name="Farinelli L."/>
            <person name="Marton T."/>
            <person name="Kruger M."/>
            <person name="Pelin A."/>
            <person name="Brachmann A."/>
            <person name="Corradi N."/>
        </authorList>
    </citation>
    <scope>NUCLEOTIDE SEQUENCE [LARGE SCALE GENOMIC DNA]</scope>
    <source>
        <strain evidence="3 4">A5</strain>
    </source>
</reference>
<dbReference type="Proteomes" id="UP000232722">
    <property type="component" value="Unassembled WGS sequence"/>
</dbReference>
<evidence type="ECO:0000256" key="2">
    <source>
        <dbReference type="ARBA" id="ARBA00022723"/>
    </source>
</evidence>
<dbReference type="VEuPathDB" id="FungiDB:RhiirA1_449622"/>
<comment type="caution">
    <text evidence="3">The sequence shown here is derived from an EMBL/GenBank/DDBJ whole genome shotgun (WGS) entry which is preliminary data.</text>
</comment>
<name>A0A2I1EMR2_9GLOM</name>
<protein>
    <submittedName>
        <fullName evidence="3">Uncharacterized protein</fullName>
    </submittedName>
</protein>
<reference evidence="3 4" key="2">
    <citation type="submission" date="2017-09" db="EMBL/GenBank/DDBJ databases">
        <title>Extensive intraspecific genome diversity in a model arbuscular mycorrhizal fungus.</title>
        <authorList>
            <person name="Chen E.C."/>
            <person name="Morin E."/>
            <person name="Beaudet D."/>
            <person name="Noel J."/>
            <person name="Ndikumana S."/>
            <person name="Charron P."/>
            <person name="St-Onge C."/>
            <person name="Giorgi J."/>
            <person name="Grigoriev I.V."/>
            <person name="Roux C."/>
            <person name="Martin F.M."/>
            <person name="Corradi N."/>
        </authorList>
    </citation>
    <scope>NUCLEOTIDE SEQUENCE [LARGE SCALE GENOMIC DNA]</scope>
    <source>
        <strain evidence="3 4">A5</strain>
    </source>
</reference>
<evidence type="ECO:0000313" key="4">
    <source>
        <dbReference type="Proteomes" id="UP000232722"/>
    </source>
</evidence>
<comment type="cofactor">
    <cofactor evidence="1">
        <name>a divalent metal cation</name>
        <dbReference type="ChEBI" id="CHEBI:60240"/>
    </cofactor>
</comment>
<gene>
    <name evidence="3" type="ORF">RhiirA5_430577</name>
</gene>
<evidence type="ECO:0000313" key="3">
    <source>
        <dbReference type="EMBL" id="PKB98925.1"/>
    </source>
</evidence>
<dbReference type="InterPro" id="IPR027806">
    <property type="entry name" value="HARBI1_dom"/>
</dbReference>
<dbReference type="EMBL" id="LLXJ01002413">
    <property type="protein sequence ID" value="PKB98925.1"/>
    <property type="molecule type" value="Genomic_DNA"/>
</dbReference>
<accession>A0A2I1EMR2</accession>
<dbReference type="VEuPathDB" id="FungiDB:RhiirFUN_016365"/>
<dbReference type="OrthoDB" id="2445244at2759"/>
<proteinExistence type="predicted"/>